<proteinExistence type="predicted"/>
<feature type="signal peptide" evidence="1">
    <location>
        <begin position="1"/>
        <end position="28"/>
    </location>
</feature>
<dbReference type="AlphaFoldDB" id="A0A917PEV3"/>
<dbReference type="EMBL" id="BMQA01000163">
    <property type="protein sequence ID" value="GGJ72888.1"/>
    <property type="molecule type" value="Genomic_DNA"/>
</dbReference>
<keyword evidence="1" id="KW-0732">Signal</keyword>
<dbReference type="Gene3D" id="2.60.40.10">
    <property type="entry name" value="Immunoglobulins"/>
    <property type="match status" value="1"/>
</dbReference>
<dbReference type="RefSeq" id="WP_189317852.1">
    <property type="nucleotide sequence ID" value="NZ_BMQA01000163.1"/>
</dbReference>
<comment type="caution">
    <text evidence="2">The sequence shown here is derived from an EMBL/GenBank/DDBJ whole genome shotgun (WGS) entry which is preliminary data.</text>
</comment>
<feature type="chain" id="PRO_5038125642" evidence="1">
    <location>
        <begin position="29"/>
        <end position="565"/>
    </location>
</feature>
<dbReference type="Proteomes" id="UP000657574">
    <property type="component" value="Unassembled WGS sequence"/>
</dbReference>
<gene>
    <name evidence="2" type="ORF">GCM10010121_099360</name>
</gene>
<reference evidence="2" key="1">
    <citation type="journal article" date="2014" name="Int. J. Syst. Evol. Microbiol.">
        <title>Complete genome sequence of Corynebacterium casei LMG S-19264T (=DSM 44701T), isolated from a smear-ripened cheese.</title>
        <authorList>
            <consortium name="US DOE Joint Genome Institute (JGI-PGF)"/>
            <person name="Walter F."/>
            <person name="Albersmeier A."/>
            <person name="Kalinowski J."/>
            <person name="Ruckert C."/>
        </authorList>
    </citation>
    <scope>NUCLEOTIDE SEQUENCE</scope>
    <source>
        <strain evidence="2">JCM 3086</strain>
    </source>
</reference>
<evidence type="ECO:0000313" key="3">
    <source>
        <dbReference type="Proteomes" id="UP000657574"/>
    </source>
</evidence>
<accession>A0A917PEV3</accession>
<name>A0A917PEV3_9ACTN</name>
<reference evidence="2" key="2">
    <citation type="submission" date="2020-09" db="EMBL/GenBank/DDBJ databases">
        <authorList>
            <person name="Sun Q."/>
            <person name="Ohkuma M."/>
        </authorList>
    </citation>
    <scope>NUCLEOTIDE SEQUENCE</scope>
    <source>
        <strain evidence="2">JCM 3086</strain>
    </source>
</reference>
<dbReference type="GO" id="GO:0005975">
    <property type="term" value="P:carbohydrate metabolic process"/>
    <property type="evidence" value="ECO:0007669"/>
    <property type="project" value="UniProtKB-ARBA"/>
</dbReference>
<dbReference type="InterPro" id="IPR013783">
    <property type="entry name" value="Ig-like_fold"/>
</dbReference>
<organism evidence="2 3">
    <name type="scientific">Streptomyces brasiliensis</name>
    <dbReference type="NCBI Taxonomy" id="1954"/>
    <lineage>
        <taxon>Bacteria</taxon>
        <taxon>Bacillati</taxon>
        <taxon>Actinomycetota</taxon>
        <taxon>Actinomycetes</taxon>
        <taxon>Kitasatosporales</taxon>
        <taxon>Streptomycetaceae</taxon>
        <taxon>Streptomyces</taxon>
    </lineage>
</organism>
<sequence length="565" mass="58482">MVRSSLRAATALGLALYFSSTVAGPALADDGPSGTGVVGDVSVVEQADLVTGAQETQDASGAYRGDVLVRFTPVADAGFHFEAGTGEAAYTTRVGSDNYSSVTVSSVGTGYFTLDTRNLPDGHNTLDVTVTETTDDTGSGATAQTIRGTVSLTVTNPSAVFTSPQAHTLVWGATTYTVDAQSATGGSAIDHVDFYETALFSKSNKPRATDDTAPYTYTSTYSTMAFHPVVQAVAVDKDGYRSAPVSLQLTATPGPTVTATTSSPQLAYGGADSMDMEWTAAVPYGWNRMVSDPKYYEVWLTKEEVAVDGRTVRSYADGDNPVSPLQVQNGGYHHINTTWGDGLDTSTWSVGKHTVTVTVTDSTGAVGTASVQAVVTADKLTATAPGAVVLGQNVKVTGLLTAGTGNPLAYRAVSLQARPAGSTAWKTVATGTTDGNGRIALTTKPARNESLRMVAAAGTKPVSAAPKVSVSPKVTLKASATRVRHGATVKFSGTVSSKERGATVKLQVYRSGAWKTLASKPQSSTGQVTFTLGEKTKGTFTYRLHTVATTSFAAAHSSSVKIAVS</sequence>
<protein>
    <submittedName>
        <fullName evidence="2">Uncharacterized protein</fullName>
    </submittedName>
</protein>
<evidence type="ECO:0000256" key="1">
    <source>
        <dbReference type="SAM" id="SignalP"/>
    </source>
</evidence>
<keyword evidence="3" id="KW-1185">Reference proteome</keyword>
<evidence type="ECO:0000313" key="2">
    <source>
        <dbReference type="EMBL" id="GGJ72888.1"/>
    </source>
</evidence>